<comment type="caution">
    <text evidence="2">The sequence shown here is derived from an EMBL/GenBank/DDBJ whole genome shotgun (WGS) entry which is preliminary data.</text>
</comment>
<gene>
    <name evidence="2" type="ORF">ABT317_27180</name>
</gene>
<feature type="compositionally biased region" description="Basic and acidic residues" evidence="1">
    <location>
        <begin position="190"/>
        <end position="200"/>
    </location>
</feature>
<feature type="region of interest" description="Disordered" evidence="1">
    <location>
        <begin position="1"/>
        <end position="60"/>
    </location>
</feature>
<feature type="compositionally biased region" description="Acidic residues" evidence="1">
    <location>
        <begin position="220"/>
        <end position="233"/>
    </location>
</feature>
<name>A0ABV1W8M8_9ACTN</name>
<accession>A0ABV1W8M8</accession>
<dbReference type="RefSeq" id="WP_143668169.1">
    <property type="nucleotide sequence ID" value="NZ_MUBM01000268.1"/>
</dbReference>
<evidence type="ECO:0008006" key="4">
    <source>
        <dbReference type="Google" id="ProtNLM"/>
    </source>
</evidence>
<evidence type="ECO:0000313" key="2">
    <source>
        <dbReference type="EMBL" id="MER6980554.1"/>
    </source>
</evidence>
<feature type="region of interest" description="Disordered" evidence="1">
    <location>
        <begin position="326"/>
        <end position="372"/>
    </location>
</feature>
<reference evidence="2 3" key="1">
    <citation type="submission" date="2024-06" db="EMBL/GenBank/DDBJ databases">
        <title>The Natural Products Discovery Center: Release of the First 8490 Sequenced Strains for Exploring Actinobacteria Biosynthetic Diversity.</title>
        <authorList>
            <person name="Kalkreuter E."/>
            <person name="Kautsar S.A."/>
            <person name="Yang D."/>
            <person name="Bader C.D."/>
            <person name="Teijaro C.N."/>
            <person name="Fluegel L."/>
            <person name="Davis C.M."/>
            <person name="Simpson J.R."/>
            <person name="Lauterbach L."/>
            <person name="Steele A.D."/>
            <person name="Gui C."/>
            <person name="Meng S."/>
            <person name="Li G."/>
            <person name="Viehrig K."/>
            <person name="Ye F."/>
            <person name="Su P."/>
            <person name="Kiefer A.F."/>
            <person name="Nichols A."/>
            <person name="Cepeda A.J."/>
            <person name="Yan W."/>
            <person name="Fan B."/>
            <person name="Jiang Y."/>
            <person name="Adhikari A."/>
            <person name="Zheng C.-J."/>
            <person name="Schuster L."/>
            <person name="Cowan T.M."/>
            <person name="Smanski M.J."/>
            <person name="Chevrette M.G."/>
            <person name="De Carvalho L.P.S."/>
            <person name="Shen B."/>
        </authorList>
    </citation>
    <scope>NUCLEOTIDE SEQUENCE [LARGE SCALE GENOMIC DNA]</scope>
    <source>
        <strain evidence="2 3">NPDC000634</strain>
    </source>
</reference>
<evidence type="ECO:0000256" key="1">
    <source>
        <dbReference type="SAM" id="MobiDB-lite"/>
    </source>
</evidence>
<sequence>MTAALHLVPEPDGEPAAEPTEKPPPAPPAEEPGEQPTPAEDDDAEPGEYDEDEEPAPRRALAMPDLRPYASLMWIPDVINAGIAATRRARKRARQTKAARRAAGEPPARRQLLAIAVTVAKGSGMLIHQVLKWIGGEGGPDSAKVPHRLGIALGAAYCCYKTATTWPETGPTALIGAWGAAAVVVAERARVEAPEDAERKPTRKASRIFRKRSGQPPAELVDEAADGAAEEAPADPSPEAIARALHALVGEGRGVLLTTLRQALGLADTRAVRRVLTEAGIRVRPGVRTAAGNGPGVHLSDFPARPSSPAPALGGAVVAGQSANANANNAESGAQKGLGVDGSEPDDGRPFDIVQDSERGPAAWKVVPRAPR</sequence>
<organism evidence="2 3">
    <name type="scientific">Streptomyces carpinensis</name>
    <dbReference type="NCBI Taxonomy" id="66369"/>
    <lineage>
        <taxon>Bacteria</taxon>
        <taxon>Bacillati</taxon>
        <taxon>Actinomycetota</taxon>
        <taxon>Actinomycetes</taxon>
        <taxon>Kitasatosporales</taxon>
        <taxon>Streptomycetaceae</taxon>
        <taxon>Streptomyces</taxon>
    </lineage>
</organism>
<feature type="compositionally biased region" description="Low complexity" evidence="1">
    <location>
        <begin position="326"/>
        <end position="335"/>
    </location>
</feature>
<proteinExistence type="predicted"/>
<feature type="region of interest" description="Disordered" evidence="1">
    <location>
        <begin position="190"/>
        <end position="236"/>
    </location>
</feature>
<feature type="compositionally biased region" description="Basic residues" evidence="1">
    <location>
        <begin position="201"/>
        <end position="213"/>
    </location>
</feature>
<protein>
    <recommendedName>
        <fullName evidence="4">DUF2637 domain-containing protein</fullName>
    </recommendedName>
</protein>
<feature type="region of interest" description="Disordered" evidence="1">
    <location>
        <begin position="289"/>
        <end position="314"/>
    </location>
</feature>
<dbReference type="EMBL" id="JBEPCU010000573">
    <property type="protein sequence ID" value="MER6980554.1"/>
    <property type="molecule type" value="Genomic_DNA"/>
</dbReference>
<evidence type="ECO:0000313" key="3">
    <source>
        <dbReference type="Proteomes" id="UP001458415"/>
    </source>
</evidence>
<dbReference type="Proteomes" id="UP001458415">
    <property type="component" value="Unassembled WGS sequence"/>
</dbReference>
<feature type="compositionally biased region" description="Acidic residues" evidence="1">
    <location>
        <begin position="39"/>
        <end position="54"/>
    </location>
</feature>
<keyword evidence="3" id="KW-1185">Reference proteome</keyword>